<keyword evidence="1" id="KW-0393">Immunoglobulin domain</keyword>
<dbReference type="InterPro" id="IPR036179">
    <property type="entry name" value="Ig-like_dom_sf"/>
</dbReference>
<dbReference type="PANTHER" id="PTHR14334:SF2">
    <property type="entry name" value="B-CELL ANTIGEN RECEPTOR COMPLEX-ASSOCIATED PROTEIN BETA CHAIN"/>
    <property type="match status" value="1"/>
</dbReference>
<dbReference type="PANTHER" id="PTHR14334">
    <property type="entry name" value="B-CELL ANTIGEN RECEPTOR COMPLEX-ASSOCIATED PROTEIN"/>
    <property type="match status" value="1"/>
</dbReference>
<dbReference type="InterPro" id="IPR007110">
    <property type="entry name" value="Ig-like_dom"/>
</dbReference>
<dbReference type="InterPro" id="IPR003599">
    <property type="entry name" value="Ig_sub"/>
</dbReference>
<feature type="domain" description="Ig-like" evidence="4">
    <location>
        <begin position="31"/>
        <end position="118"/>
    </location>
</feature>
<sequence>MRWLLAGCCGLALISLSAALQVIQKPRFYGVKPGRILSMYCSSESEKPDTFQWYKADMYDQKPEERVEVTGKRFEYSNKGVHQNAFLYIRNTHREDSGVYFCKMNNATWGPGTEVRVVSKPRMKDGLIIFQGLLLAVSIAAMLLRKHTQVRNKMNKTPETNLCFTRLYCHVYQTTYSKQLMAASTWEPDRLWKREFSFTF</sequence>
<feature type="chain" id="PRO_5017264972" description="Ig-like domain-containing protein" evidence="3">
    <location>
        <begin position="20"/>
        <end position="200"/>
    </location>
</feature>
<evidence type="ECO:0000256" key="1">
    <source>
        <dbReference type="ARBA" id="ARBA00023319"/>
    </source>
</evidence>
<reference evidence="5" key="2">
    <citation type="submission" date="2025-09" db="UniProtKB">
        <authorList>
            <consortium name="Ensembl"/>
        </authorList>
    </citation>
    <scope>IDENTIFICATION</scope>
</reference>
<evidence type="ECO:0000313" key="6">
    <source>
        <dbReference type="Proteomes" id="UP000261360"/>
    </source>
</evidence>
<dbReference type="GeneTree" id="ENSGT00730000111991"/>
<dbReference type="SUPFAM" id="SSF48726">
    <property type="entry name" value="Immunoglobulin"/>
    <property type="match status" value="1"/>
</dbReference>
<dbReference type="Gene3D" id="2.60.40.10">
    <property type="entry name" value="Immunoglobulins"/>
    <property type="match status" value="1"/>
</dbReference>
<accession>A0A3B4WZ85</accession>
<dbReference type="GO" id="GO:0019815">
    <property type="term" value="C:B cell receptor complex"/>
    <property type="evidence" value="ECO:0007669"/>
    <property type="project" value="TreeGrafter"/>
</dbReference>
<evidence type="ECO:0000256" key="2">
    <source>
        <dbReference type="SAM" id="Phobius"/>
    </source>
</evidence>
<dbReference type="GO" id="GO:0030183">
    <property type="term" value="P:B cell differentiation"/>
    <property type="evidence" value="ECO:0007669"/>
    <property type="project" value="TreeGrafter"/>
</dbReference>
<feature type="signal peptide" evidence="3">
    <location>
        <begin position="1"/>
        <end position="19"/>
    </location>
</feature>
<dbReference type="PROSITE" id="PS50835">
    <property type="entry name" value="IG_LIKE"/>
    <property type="match status" value="1"/>
</dbReference>
<protein>
    <recommendedName>
        <fullName evidence="4">Ig-like domain-containing protein</fullName>
    </recommendedName>
</protein>
<dbReference type="GO" id="GO:0050853">
    <property type="term" value="P:B cell receptor signaling pathway"/>
    <property type="evidence" value="ECO:0007669"/>
    <property type="project" value="TreeGrafter"/>
</dbReference>
<evidence type="ECO:0000313" key="5">
    <source>
        <dbReference type="Ensembl" id="ENSSLDP00000008422.1"/>
    </source>
</evidence>
<dbReference type="Pfam" id="PF13927">
    <property type="entry name" value="Ig_3"/>
    <property type="match status" value="1"/>
</dbReference>
<proteinExistence type="predicted"/>
<feature type="transmembrane region" description="Helical" evidence="2">
    <location>
        <begin position="126"/>
        <end position="144"/>
    </location>
</feature>
<dbReference type="Proteomes" id="UP000261360">
    <property type="component" value="Unplaced"/>
</dbReference>
<dbReference type="GO" id="GO:0009897">
    <property type="term" value="C:external side of plasma membrane"/>
    <property type="evidence" value="ECO:0007669"/>
    <property type="project" value="TreeGrafter"/>
</dbReference>
<keyword evidence="2" id="KW-1133">Transmembrane helix</keyword>
<keyword evidence="3" id="KW-0732">Signal</keyword>
<dbReference type="SMART" id="SM00409">
    <property type="entry name" value="IG"/>
    <property type="match status" value="1"/>
</dbReference>
<dbReference type="AlphaFoldDB" id="A0A3B4WZ85"/>
<keyword evidence="6" id="KW-1185">Reference proteome</keyword>
<dbReference type="STRING" id="1841481.ENSSLDP00000008422"/>
<keyword evidence="2" id="KW-0472">Membrane</keyword>
<evidence type="ECO:0000259" key="4">
    <source>
        <dbReference type="PROSITE" id="PS50835"/>
    </source>
</evidence>
<reference evidence="5" key="1">
    <citation type="submission" date="2025-08" db="UniProtKB">
        <authorList>
            <consortium name="Ensembl"/>
        </authorList>
    </citation>
    <scope>IDENTIFICATION</scope>
</reference>
<dbReference type="InterPro" id="IPR013783">
    <property type="entry name" value="Ig-like_fold"/>
</dbReference>
<dbReference type="CDD" id="cd00099">
    <property type="entry name" value="IgV"/>
    <property type="match status" value="1"/>
</dbReference>
<name>A0A3B4WZ85_SERLL</name>
<dbReference type="Ensembl" id="ENSSLDT00000008694.1">
    <property type="protein sequence ID" value="ENSSLDP00000008422.1"/>
    <property type="gene ID" value="ENSSLDG00000006669.1"/>
</dbReference>
<organism evidence="5 6">
    <name type="scientific">Seriola lalandi dorsalis</name>
    <dbReference type="NCBI Taxonomy" id="1841481"/>
    <lineage>
        <taxon>Eukaryota</taxon>
        <taxon>Metazoa</taxon>
        <taxon>Chordata</taxon>
        <taxon>Craniata</taxon>
        <taxon>Vertebrata</taxon>
        <taxon>Euteleostomi</taxon>
        <taxon>Actinopterygii</taxon>
        <taxon>Neopterygii</taxon>
        <taxon>Teleostei</taxon>
        <taxon>Neoteleostei</taxon>
        <taxon>Acanthomorphata</taxon>
        <taxon>Carangaria</taxon>
        <taxon>Carangiformes</taxon>
        <taxon>Carangidae</taxon>
        <taxon>Seriola</taxon>
    </lineage>
</organism>
<evidence type="ECO:0000256" key="3">
    <source>
        <dbReference type="SAM" id="SignalP"/>
    </source>
</evidence>
<keyword evidence="2" id="KW-0812">Transmembrane</keyword>